<dbReference type="SUPFAM" id="SSF48371">
    <property type="entry name" value="ARM repeat"/>
    <property type="match status" value="1"/>
</dbReference>
<dbReference type="GO" id="GO:0005851">
    <property type="term" value="C:eukaryotic translation initiation factor 2B complex"/>
    <property type="evidence" value="ECO:0007669"/>
    <property type="project" value="TreeGrafter"/>
</dbReference>
<dbReference type="GO" id="GO:0005085">
    <property type="term" value="F:guanyl-nucleotide exchange factor activity"/>
    <property type="evidence" value="ECO:0007669"/>
    <property type="project" value="InterPro"/>
</dbReference>
<name>A0A4Y9XSG3_9APHY</name>
<feature type="region of interest" description="Disordered" evidence="7">
    <location>
        <begin position="463"/>
        <end position="543"/>
    </location>
</feature>
<feature type="compositionally biased region" description="Acidic residues" evidence="7">
    <location>
        <begin position="764"/>
        <end position="777"/>
    </location>
</feature>
<evidence type="ECO:0000256" key="4">
    <source>
        <dbReference type="ARBA" id="ARBA00044144"/>
    </source>
</evidence>
<dbReference type="InterPro" id="IPR016024">
    <property type="entry name" value="ARM-type_fold"/>
</dbReference>
<protein>
    <recommendedName>
        <fullName evidence="4">Translation initiation factor eIF2B subunit epsilon</fullName>
    </recommendedName>
    <alternativeName>
        <fullName evidence="5">eIF2B GDP-GTP exchange factor subunit epsilon</fullName>
    </alternativeName>
</protein>
<evidence type="ECO:0000256" key="2">
    <source>
        <dbReference type="ARBA" id="ARBA00007878"/>
    </source>
</evidence>
<feature type="compositionally biased region" description="Acidic residues" evidence="7">
    <location>
        <begin position="930"/>
        <end position="949"/>
    </location>
</feature>
<dbReference type="InterPro" id="IPR044123">
    <property type="entry name" value="W2_eIF2B_epsilon"/>
</dbReference>
<dbReference type="SUPFAM" id="SSF53448">
    <property type="entry name" value="Nucleotide-diphospho-sugar transferases"/>
    <property type="match status" value="1"/>
</dbReference>
<dbReference type="InterPro" id="IPR005835">
    <property type="entry name" value="NTP_transferase_dom"/>
</dbReference>
<feature type="region of interest" description="Disordered" evidence="7">
    <location>
        <begin position="724"/>
        <end position="845"/>
    </location>
</feature>
<dbReference type="PROSITE" id="PS51363">
    <property type="entry name" value="W2"/>
    <property type="match status" value="1"/>
</dbReference>
<evidence type="ECO:0000313" key="10">
    <source>
        <dbReference type="Proteomes" id="UP000298390"/>
    </source>
</evidence>
<proteinExistence type="inferred from homology"/>
<evidence type="ECO:0000256" key="5">
    <source>
        <dbReference type="ARBA" id="ARBA00044345"/>
    </source>
</evidence>
<feature type="region of interest" description="Disordered" evidence="7">
    <location>
        <begin position="893"/>
        <end position="984"/>
    </location>
</feature>
<dbReference type="Gene3D" id="1.25.40.180">
    <property type="match status" value="1"/>
</dbReference>
<dbReference type="Pfam" id="PF25084">
    <property type="entry name" value="LbH_EIF2B"/>
    <property type="match status" value="1"/>
</dbReference>
<reference evidence="9 10" key="1">
    <citation type="submission" date="2019-01" db="EMBL/GenBank/DDBJ databases">
        <title>Genome sequencing of the rare red list fungi Fomitopsis rosea.</title>
        <authorList>
            <person name="Buettner E."/>
            <person name="Kellner H."/>
        </authorList>
    </citation>
    <scope>NUCLEOTIDE SEQUENCE [LARGE SCALE GENOMIC DNA]</scope>
    <source>
        <strain evidence="9 10">DSM 105464</strain>
    </source>
</reference>
<dbReference type="PANTHER" id="PTHR45887">
    <property type="entry name" value="TRANSLATION INITIATION FACTOR EIF-2B SUBUNIT EPSILON"/>
    <property type="match status" value="1"/>
</dbReference>
<comment type="similarity">
    <text evidence="2">Belongs to the eIF-2B gamma/epsilon subunits family.</text>
</comment>
<dbReference type="STRING" id="34475.A0A4Y9XSG3"/>
<comment type="caution">
    <text evidence="9">The sequence shown here is derived from an EMBL/GenBank/DDBJ whole genome shotgun (WGS) entry which is preliminary data.</text>
</comment>
<evidence type="ECO:0000256" key="1">
    <source>
        <dbReference type="ARBA" id="ARBA00004514"/>
    </source>
</evidence>
<dbReference type="EMBL" id="SEKV01000996">
    <property type="protein sequence ID" value="TFY52333.1"/>
    <property type="molecule type" value="Genomic_DNA"/>
</dbReference>
<evidence type="ECO:0000313" key="9">
    <source>
        <dbReference type="EMBL" id="TFY52333.1"/>
    </source>
</evidence>
<dbReference type="InterPro" id="IPR051956">
    <property type="entry name" value="eIF2B_epsilon"/>
</dbReference>
<dbReference type="Gene3D" id="3.90.550.10">
    <property type="entry name" value="Spore Coat Polysaccharide Biosynthesis Protein SpsA, Chain A"/>
    <property type="match status" value="1"/>
</dbReference>
<evidence type="ECO:0000259" key="8">
    <source>
        <dbReference type="PROSITE" id="PS51363"/>
    </source>
</evidence>
<keyword evidence="3" id="KW-0963">Cytoplasm</keyword>
<dbReference type="Proteomes" id="UP000298390">
    <property type="component" value="Unassembled WGS sequence"/>
</dbReference>
<dbReference type="GO" id="GO:0031369">
    <property type="term" value="F:translation initiation factor binding"/>
    <property type="evidence" value="ECO:0007669"/>
    <property type="project" value="InterPro"/>
</dbReference>
<evidence type="ECO:0000256" key="6">
    <source>
        <dbReference type="ARBA" id="ARBA00046432"/>
    </source>
</evidence>
<dbReference type="CDD" id="cd04197">
    <property type="entry name" value="eIF-2B_epsilon_N"/>
    <property type="match status" value="1"/>
</dbReference>
<dbReference type="Gene3D" id="2.160.10.10">
    <property type="entry name" value="Hexapeptide repeat proteins"/>
    <property type="match status" value="1"/>
</dbReference>
<dbReference type="GO" id="GO:0005829">
    <property type="term" value="C:cytosol"/>
    <property type="evidence" value="ECO:0007669"/>
    <property type="project" value="UniProtKB-SubCell"/>
</dbReference>
<comment type="subcellular location">
    <subcellularLocation>
        <location evidence="1">Cytoplasm</location>
        <location evidence="1">Cytosol</location>
    </subcellularLocation>
</comment>
<evidence type="ECO:0000256" key="3">
    <source>
        <dbReference type="ARBA" id="ARBA00022490"/>
    </source>
</evidence>
<feature type="compositionally biased region" description="Acidic residues" evidence="7">
    <location>
        <begin position="724"/>
        <end position="748"/>
    </location>
</feature>
<dbReference type="FunFam" id="3.90.550.10:FF:000066">
    <property type="entry name" value="Translation initiation factor eIF-2B subunit epsilon"/>
    <property type="match status" value="1"/>
</dbReference>
<feature type="compositionally biased region" description="Acidic residues" evidence="7">
    <location>
        <begin position="478"/>
        <end position="488"/>
    </location>
</feature>
<dbReference type="InterPro" id="IPR035543">
    <property type="entry name" value="eIF-2B_epsilon_N"/>
</dbReference>
<dbReference type="Pfam" id="PF00483">
    <property type="entry name" value="NTP_transferase"/>
    <property type="match status" value="1"/>
</dbReference>
<feature type="compositionally biased region" description="Acidic residues" evidence="7">
    <location>
        <begin position="514"/>
        <end position="526"/>
    </location>
</feature>
<dbReference type="Pfam" id="PF02020">
    <property type="entry name" value="W2"/>
    <property type="match status" value="1"/>
</dbReference>
<organism evidence="9 10">
    <name type="scientific">Rhodofomes roseus</name>
    <dbReference type="NCBI Taxonomy" id="34475"/>
    <lineage>
        <taxon>Eukaryota</taxon>
        <taxon>Fungi</taxon>
        <taxon>Dikarya</taxon>
        <taxon>Basidiomycota</taxon>
        <taxon>Agaricomycotina</taxon>
        <taxon>Agaricomycetes</taxon>
        <taxon>Polyporales</taxon>
        <taxon>Rhodofomes</taxon>
    </lineage>
</organism>
<dbReference type="PANTHER" id="PTHR45887:SF1">
    <property type="entry name" value="TRANSLATION INITIATION FACTOR EIF-2B SUBUNIT EPSILON"/>
    <property type="match status" value="1"/>
</dbReference>
<dbReference type="InterPro" id="IPR003307">
    <property type="entry name" value="W2_domain"/>
</dbReference>
<dbReference type="InterPro" id="IPR029044">
    <property type="entry name" value="Nucleotide-diphossugar_trans"/>
</dbReference>
<dbReference type="GO" id="GO:0003743">
    <property type="term" value="F:translation initiation factor activity"/>
    <property type="evidence" value="ECO:0007669"/>
    <property type="project" value="TreeGrafter"/>
</dbReference>
<sequence length="984" mass="106446">MPPKSSAGKEKDLATEEEVLQAVILADSFNKRFRPLTVGKPRCLLPICNATLLDWTFESLALAGVQEIFVICRSYADLVKKAIRESKWSRPSSGLKIVPIITAKETFSPGDAMRDIYTHGIITSDFVLVTGDLVSNIRIDEVVRVHKERRRTNKDAIMTIVVKESGLQHRTRSRGESGVFVLDPDTSECLHYESVIGYPPKTHAEIPREIFAEHPEVEIRNDLIDCCIDICSVEVPSLFQDNFDYADIRRDFVYGVLTSDLLMKNVHCYIAKEGYAARVADTRSYDAISKDILSRWTYPLVPDNNHPGGHAYEHLRGNKYMAKDNTIIMSRTARVGPNTLIGAHTTIADGASISGSVIGQRCKIGPGAVLKGAYIFDDTEIGAGALVENSIVGSGVRIGEGSTVRTGCLIADGVVLGKNARLARFDRVSRRRYLVDGESTDGEEDEEEWEVVEAHQDSVTSVLGEGSNAVVWPQSHSEDEDEEVDEVESYNNQRLMRIGDTASDIDLSDAGSVTEDESDSEDEDDASSIMNGLSRTSSMTSVSLPDPDVSTIHNLQASAADSEFRSEVKQSLDRAFAEGHSVDNASVELKTLRMASNVPLRRVREAVVEAIVERVPIVEGDAAKQRTEIGRMVARWGPLIDRIGGVDPVETVEVLACHCAQSSRLPLFGQILAALYQADIVEEDDIRAWHAQASSQAEAQKPGPYMDGLEKCWSVGKMMIEQFDEQESDDESGEGEDEEEEEQEEEQEEKGSAAQVPATKAESSEEEESEDESEEGSEGGSNEGSEESSEESESEESEVTKAAVSEKTLASADVPATKVEQTETKTTATVSTPAGAAEPAEPVSTTHAAVVAAVDSTTTATIKQVEVADPARKQVAAAVIEETQRTVVVASADEAAKPAPSGLSTTPLPAQAIAKVATGSTQPSRKTNNEEDEEDESEESEEESGESEEASGSGSEESSSEEGSGEDSTGRDVGGEDSSEEESE</sequence>
<feature type="compositionally biased region" description="Acidic residues" evidence="7">
    <location>
        <begin position="784"/>
        <end position="797"/>
    </location>
</feature>
<dbReference type="CDD" id="cd11558">
    <property type="entry name" value="W2_eIF2B_epsilon"/>
    <property type="match status" value="1"/>
</dbReference>
<dbReference type="InterPro" id="IPR056764">
    <property type="entry name" value="LbH_EIF2B3/5"/>
</dbReference>
<dbReference type="AlphaFoldDB" id="A0A4Y9XSG3"/>
<feature type="compositionally biased region" description="Polar residues" evidence="7">
    <location>
        <begin position="529"/>
        <end position="543"/>
    </location>
</feature>
<feature type="domain" description="W2" evidence="8">
    <location>
        <begin position="558"/>
        <end position="771"/>
    </location>
</feature>
<gene>
    <name evidence="9" type="ORF">EVJ58_g10077</name>
</gene>
<evidence type="ECO:0000256" key="7">
    <source>
        <dbReference type="SAM" id="MobiDB-lite"/>
    </source>
</evidence>
<comment type="subunit">
    <text evidence="6">Component of the translation initiation factor 2B (eIF2B) complex which is a heterodecamer of two sets of five different subunits: alpha, beta, gamma, delta and epsilon. Subunits alpha, beta and delta comprise a regulatory subcomplex and subunits epsilon and gamma comprise a catalytic subcomplex. Within the complex, the hexameric regulatory complex resides at the center, with the two heterodimeric catalytic subcomplexes bound on opposite sides.</text>
</comment>
<accession>A0A4Y9XSG3</accession>
<feature type="compositionally biased region" description="Acidic residues" evidence="7">
    <location>
        <begin position="975"/>
        <end position="984"/>
    </location>
</feature>